<dbReference type="PRINTS" id="PR00080">
    <property type="entry name" value="SDRFAMILY"/>
</dbReference>
<dbReference type="EMBL" id="BAAAQK010000009">
    <property type="protein sequence ID" value="GAA1851189.1"/>
    <property type="molecule type" value="Genomic_DNA"/>
</dbReference>
<organism evidence="3 4">
    <name type="scientific">Pseudonocardia ailaonensis</name>
    <dbReference type="NCBI Taxonomy" id="367279"/>
    <lineage>
        <taxon>Bacteria</taxon>
        <taxon>Bacillati</taxon>
        <taxon>Actinomycetota</taxon>
        <taxon>Actinomycetes</taxon>
        <taxon>Pseudonocardiales</taxon>
        <taxon>Pseudonocardiaceae</taxon>
        <taxon>Pseudonocardia</taxon>
    </lineage>
</organism>
<evidence type="ECO:0000313" key="3">
    <source>
        <dbReference type="EMBL" id="GAA1851189.1"/>
    </source>
</evidence>
<dbReference type="RefSeq" id="WP_344417679.1">
    <property type="nucleotide sequence ID" value="NZ_BAAAQK010000009.1"/>
</dbReference>
<dbReference type="PRINTS" id="PR00081">
    <property type="entry name" value="GDHRDH"/>
</dbReference>
<evidence type="ECO:0000256" key="1">
    <source>
        <dbReference type="ARBA" id="ARBA00006484"/>
    </source>
</evidence>
<dbReference type="Gene3D" id="3.40.50.720">
    <property type="entry name" value="NAD(P)-binding Rossmann-like Domain"/>
    <property type="match status" value="1"/>
</dbReference>
<dbReference type="SUPFAM" id="SSF51735">
    <property type="entry name" value="NAD(P)-binding Rossmann-fold domains"/>
    <property type="match status" value="1"/>
</dbReference>
<comment type="similarity">
    <text evidence="1">Belongs to the short-chain dehydrogenases/reductases (SDR) family.</text>
</comment>
<reference evidence="3 4" key="1">
    <citation type="journal article" date="2019" name="Int. J. Syst. Evol. Microbiol.">
        <title>The Global Catalogue of Microorganisms (GCM) 10K type strain sequencing project: providing services to taxonomists for standard genome sequencing and annotation.</title>
        <authorList>
            <consortium name="The Broad Institute Genomics Platform"/>
            <consortium name="The Broad Institute Genome Sequencing Center for Infectious Disease"/>
            <person name="Wu L."/>
            <person name="Ma J."/>
        </authorList>
    </citation>
    <scope>NUCLEOTIDE SEQUENCE [LARGE SCALE GENOMIC DNA]</scope>
    <source>
        <strain evidence="3 4">JCM 16009</strain>
    </source>
</reference>
<keyword evidence="4" id="KW-1185">Reference proteome</keyword>
<dbReference type="Pfam" id="PF13561">
    <property type="entry name" value="adh_short_C2"/>
    <property type="match status" value="1"/>
</dbReference>
<dbReference type="PANTHER" id="PTHR43639:SF1">
    <property type="entry name" value="SHORT-CHAIN DEHYDROGENASE_REDUCTASE FAMILY PROTEIN"/>
    <property type="match status" value="1"/>
</dbReference>
<dbReference type="InterPro" id="IPR002347">
    <property type="entry name" value="SDR_fam"/>
</dbReference>
<name>A0ABN2N4L8_9PSEU</name>
<protein>
    <submittedName>
        <fullName evidence="3">3-oxoacyl-[acyl-carrier-protein] reductase</fullName>
    </submittedName>
</protein>
<dbReference type="InterPro" id="IPR036291">
    <property type="entry name" value="NAD(P)-bd_dom_sf"/>
</dbReference>
<accession>A0ABN2N4L8</accession>
<proteinExistence type="inferred from homology"/>
<keyword evidence="2" id="KW-0560">Oxidoreductase</keyword>
<dbReference type="Proteomes" id="UP001500449">
    <property type="component" value="Unassembled WGS sequence"/>
</dbReference>
<dbReference type="PANTHER" id="PTHR43639">
    <property type="entry name" value="OXIDOREDUCTASE, SHORT-CHAIN DEHYDROGENASE/REDUCTASE FAMILY (AFU_ORTHOLOGUE AFUA_5G02870)"/>
    <property type="match status" value="1"/>
</dbReference>
<gene>
    <name evidence="3" type="primary">fabG_14</name>
    <name evidence="3" type="ORF">GCM10009836_33950</name>
</gene>
<dbReference type="CDD" id="cd05233">
    <property type="entry name" value="SDR_c"/>
    <property type="match status" value="1"/>
</dbReference>
<comment type="caution">
    <text evidence="3">The sequence shown here is derived from an EMBL/GenBank/DDBJ whole genome shotgun (WGS) entry which is preliminary data.</text>
</comment>
<evidence type="ECO:0000256" key="2">
    <source>
        <dbReference type="ARBA" id="ARBA00023002"/>
    </source>
</evidence>
<evidence type="ECO:0000313" key="4">
    <source>
        <dbReference type="Proteomes" id="UP001500449"/>
    </source>
</evidence>
<sequence length="258" mass="26130">MSGPLTGRVALVTGASRGVGRGIAHRLAADGAAVAVHYRRDADAAAEVVAALSASGTDARAYRAAMDDEAALAEMAEAVRDDLGPVEILVSNAGAASRGHDVASTSAEEFRRMMAVHAFGPITLLQAVLPDMRLAGRGDVVAISSTATTAVPGRSAPYTMAKAALEACVMTLALEERAHGVRANVVAPGLVATEMGERLTKAIVGTGIADYATGSPFGRVCTPVDVAAAVAWLVSPSASYVTGQRIAVDGGGPDRPLL</sequence>